<protein>
    <submittedName>
        <fullName evidence="1">Uncharacterized protein</fullName>
    </submittedName>
</protein>
<keyword evidence="2" id="KW-1185">Reference proteome</keyword>
<proteinExistence type="predicted"/>
<accession>A0A2G5ENN4</accession>
<organism evidence="1 2">
    <name type="scientific">Aquilegia coerulea</name>
    <name type="common">Rocky mountain columbine</name>
    <dbReference type="NCBI Taxonomy" id="218851"/>
    <lineage>
        <taxon>Eukaryota</taxon>
        <taxon>Viridiplantae</taxon>
        <taxon>Streptophyta</taxon>
        <taxon>Embryophyta</taxon>
        <taxon>Tracheophyta</taxon>
        <taxon>Spermatophyta</taxon>
        <taxon>Magnoliopsida</taxon>
        <taxon>Ranunculales</taxon>
        <taxon>Ranunculaceae</taxon>
        <taxon>Thalictroideae</taxon>
        <taxon>Aquilegia</taxon>
    </lineage>
</organism>
<dbReference type="InParanoid" id="A0A2G5ENN4"/>
<reference evidence="1 2" key="1">
    <citation type="submission" date="2017-09" db="EMBL/GenBank/DDBJ databases">
        <title>WGS assembly of Aquilegia coerulea Goldsmith.</title>
        <authorList>
            <person name="Hodges S."/>
            <person name="Kramer E."/>
            <person name="Nordborg M."/>
            <person name="Tomkins J."/>
            <person name="Borevitz J."/>
            <person name="Derieg N."/>
            <person name="Yan J."/>
            <person name="Mihaltcheva S."/>
            <person name="Hayes R.D."/>
            <person name="Rokhsar D."/>
        </authorList>
    </citation>
    <scope>NUCLEOTIDE SEQUENCE [LARGE SCALE GENOMIC DNA]</scope>
    <source>
        <strain evidence="2">cv. Goldsmith</strain>
    </source>
</reference>
<evidence type="ECO:0000313" key="1">
    <source>
        <dbReference type="EMBL" id="PIA57320.1"/>
    </source>
</evidence>
<dbReference type="EMBL" id="KZ305023">
    <property type="protein sequence ID" value="PIA57320.1"/>
    <property type="molecule type" value="Genomic_DNA"/>
</dbReference>
<gene>
    <name evidence="1" type="ORF">AQUCO_00600215v1</name>
</gene>
<dbReference type="AlphaFoldDB" id="A0A2G5ENN4"/>
<evidence type="ECO:0000313" key="2">
    <source>
        <dbReference type="Proteomes" id="UP000230069"/>
    </source>
</evidence>
<sequence length="70" mass="7662">MKSFHVCATSSSVPSNTDCPCAFEIYLEIYNIKINCPNLISTEASARVVSFWLPAVVNQNPVKACLLLKA</sequence>
<dbReference type="Proteomes" id="UP000230069">
    <property type="component" value="Unassembled WGS sequence"/>
</dbReference>
<name>A0A2G5ENN4_AQUCA</name>